<dbReference type="Gene3D" id="3.30.420.10">
    <property type="entry name" value="Ribonuclease H-like superfamily/Ribonuclease H"/>
    <property type="match status" value="1"/>
</dbReference>
<dbReference type="InterPro" id="IPR024568">
    <property type="entry name" value="RNase_HIII_N"/>
</dbReference>
<sequence length="301" mass="32767">MQAVIKVTPDQLDKMASTYPANRKLPNGAVFASKITGATITGYKSGKVLFQGPLAEKEADRWGTIVTSNSPSKSAPDLPPNFDHLAVLGSDEVGTGAYFGPLTTAAVFVPADQVDALIKRGVKDSKKLTDPKILELAKTIEESCPYHVLDLAPHDYNRLINQYNQAQLKALCHNFVLLKVLDKIAPTKPDAILIDQFVQAKTYFNYLKGQARILRERVYFKEKGESYHVAVAAASIVARAYSLATMNQLSDEAGMTLPIGAGSKVDQVAIKLAKAGKDLDHFAKLHFGNTNKVKQALKKVN</sequence>
<evidence type="ECO:0000256" key="9">
    <source>
        <dbReference type="ARBA" id="ARBA00022722"/>
    </source>
</evidence>
<keyword evidence="12 14" id="KW-0378">Hydrolase</keyword>
<dbReference type="NCBIfam" id="TIGR00716">
    <property type="entry name" value="rnhC"/>
    <property type="match status" value="1"/>
</dbReference>
<feature type="domain" description="RNase H type-2" evidence="16">
    <location>
        <begin position="85"/>
        <end position="299"/>
    </location>
</feature>
<evidence type="ECO:0000313" key="17">
    <source>
        <dbReference type="EMBL" id="MBM6753280.1"/>
    </source>
</evidence>
<protein>
    <recommendedName>
        <fullName evidence="7 14">Ribonuclease HIII</fullName>
        <shortName evidence="14">RNase HIII</shortName>
        <ecNumber evidence="6 14">3.1.26.4</ecNumber>
    </recommendedName>
</protein>
<dbReference type="Gene3D" id="3.30.310.10">
    <property type="entry name" value="TATA-Binding Protein"/>
    <property type="match status" value="1"/>
</dbReference>
<evidence type="ECO:0000256" key="15">
    <source>
        <dbReference type="PROSITE-ProRule" id="PRU01319"/>
    </source>
</evidence>
<dbReference type="Pfam" id="PF11858">
    <property type="entry name" value="DUF3378"/>
    <property type="match status" value="1"/>
</dbReference>
<gene>
    <name evidence="14" type="primary">rnhC</name>
    <name evidence="17" type="ORF">H5993_00660</name>
</gene>
<dbReference type="EC" id="3.1.26.4" evidence="6 14"/>
<keyword evidence="18" id="KW-1185">Reference proteome</keyword>
<keyword evidence="8 14" id="KW-0963">Cytoplasm</keyword>
<keyword evidence="13 14" id="KW-0460">Magnesium</keyword>
<dbReference type="InterPro" id="IPR012337">
    <property type="entry name" value="RNaseH-like_sf"/>
</dbReference>
<keyword evidence="10 14" id="KW-0479">Metal-binding</keyword>
<keyword evidence="9 14" id="KW-0540">Nuclease</keyword>
<comment type="caution">
    <text evidence="17">The sequence shown here is derived from an EMBL/GenBank/DDBJ whole genome shotgun (WGS) entry which is preliminary data.</text>
</comment>
<evidence type="ECO:0000256" key="12">
    <source>
        <dbReference type="ARBA" id="ARBA00022801"/>
    </source>
</evidence>
<comment type="function">
    <text evidence="3 14">Endonuclease that specifically degrades the RNA of RNA-DNA hybrids.</text>
</comment>
<evidence type="ECO:0000256" key="14">
    <source>
        <dbReference type="HAMAP-Rule" id="MF_00053"/>
    </source>
</evidence>
<dbReference type="InterPro" id="IPR024567">
    <property type="entry name" value="RNase_HII/HIII_dom"/>
</dbReference>
<evidence type="ECO:0000256" key="2">
    <source>
        <dbReference type="ARBA" id="ARBA00001946"/>
    </source>
</evidence>
<dbReference type="GO" id="GO:0004523">
    <property type="term" value="F:RNA-DNA hybrid ribonuclease activity"/>
    <property type="evidence" value="ECO:0007669"/>
    <property type="project" value="UniProtKB-EC"/>
</dbReference>
<dbReference type="PANTHER" id="PTHR10954">
    <property type="entry name" value="RIBONUCLEASE H2 SUBUNIT A"/>
    <property type="match status" value="1"/>
</dbReference>
<dbReference type="InterPro" id="IPR004641">
    <property type="entry name" value="RNase_HIII"/>
</dbReference>
<dbReference type="Proteomes" id="UP000776629">
    <property type="component" value="Unassembled WGS sequence"/>
</dbReference>
<dbReference type="CDD" id="cd06590">
    <property type="entry name" value="RNase_HII_bacteria_HIII_like"/>
    <property type="match status" value="1"/>
</dbReference>
<evidence type="ECO:0000256" key="6">
    <source>
        <dbReference type="ARBA" id="ARBA00012180"/>
    </source>
</evidence>
<comment type="catalytic activity">
    <reaction evidence="1 14 15">
        <text>Endonucleolytic cleavage to 5'-phosphomonoester.</text>
        <dbReference type="EC" id="3.1.26.4"/>
    </reaction>
</comment>
<dbReference type="PROSITE" id="PS51975">
    <property type="entry name" value="RNASE_H_2"/>
    <property type="match status" value="1"/>
</dbReference>
<evidence type="ECO:0000256" key="10">
    <source>
        <dbReference type="ARBA" id="ARBA00022723"/>
    </source>
</evidence>
<feature type="binding site" evidence="14 15">
    <location>
        <position position="195"/>
    </location>
    <ligand>
        <name>a divalent metal cation</name>
        <dbReference type="ChEBI" id="CHEBI:60240"/>
    </ligand>
</feature>
<dbReference type="EMBL" id="JACJJQ010000002">
    <property type="protein sequence ID" value="MBM6753280.1"/>
    <property type="molecule type" value="Genomic_DNA"/>
</dbReference>
<evidence type="ECO:0000313" key="18">
    <source>
        <dbReference type="Proteomes" id="UP000776629"/>
    </source>
</evidence>
<feature type="binding site" evidence="14 15">
    <location>
        <position position="91"/>
    </location>
    <ligand>
        <name>a divalent metal cation</name>
        <dbReference type="ChEBI" id="CHEBI:60240"/>
    </ligand>
</feature>
<evidence type="ECO:0000256" key="3">
    <source>
        <dbReference type="ARBA" id="ARBA00004065"/>
    </source>
</evidence>
<dbReference type="RefSeq" id="WP_204775825.1">
    <property type="nucleotide sequence ID" value="NZ_JACJJQ010000002.1"/>
</dbReference>
<name>A0ABS2ELK9_9LACO</name>
<accession>A0ABS2ELK9</accession>
<dbReference type="HAMAP" id="MF_00053">
    <property type="entry name" value="RNase_HIII"/>
    <property type="match status" value="1"/>
</dbReference>
<organism evidence="17 18">
    <name type="scientific">Limosilactobacillus alvi</name>
    <dbReference type="NCBI Taxonomy" id="990412"/>
    <lineage>
        <taxon>Bacteria</taxon>
        <taxon>Bacillati</taxon>
        <taxon>Bacillota</taxon>
        <taxon>Bacilli</taxon>
        <taxon>Lactobacillales</taxon>
        <taxon>Lactobacillaceae</taxon>
        <taxon>Limosilactobacillus</taxon>
    </lineage>
</organism>
<comment type="cofactor">
    <cofactor evidence="2">
        <name>Mg(2+)</name>
        <dbReference type="ChEBI" id="CHEBI:18420"/>
    </cofactor>
</comment>
<evidence type="ECO:0000256" key="4">
    <source>
        <dbReference type="ARBA" id="ARBA00004496"/>
    </source>
</evidence>
<evidence type="ECO:0000256" key="11">
    <source>
        <dbReference type="ARBA" id="ARBA00022759"/>
    </source>
</evidence>
<evidence type="ECO:0000259" key="16">
    <source>
        <dbReference type="PROSITE" id="PS51975"/>
    </source>
</evidence>
<feature type="binding site" evidence="14 15">
    <location>
        <position position="92"/>
    </location>
    <ligand>
        <name>a divalent metal cation</name>
        <dbReference type="ChEBI" id="CHEBI:60240"/>
    </ligand>
</feature>
<dbReference type="CDD" id="cd14796">
    <property type="entry name" value="RNAse_HIII_N"/>
    <property type="match status" value="1"/>
</dbReference>
<comment type="cofactor">
    <cofactor evidence="14 15">
        <name>Mn(2+)</name>
        <dbReference type="ChEBI" id="CHEBI:29035"/>
    </cofactor>
    <cofactor evidence="14 15">
        <name>Mg(2+)</name>
        <dbReference type="ChEBI" id="CHEBI:18420"/>
    </cofactor>
    <text evidence="14 15">Manganese or magnesium. Binds 1 divalent metal ion per monomer in the absence of substrate. May bind a second metal ion after substrate binding.</text>
</comment>
<dbReference type="InterPro" id="IPR001352">
    <property type="entry name" value="RNase_HII/HIII"/>
</dbReference>
<dbReference type="InterPro" id="IPR036397">
    <property type="entry name" value="RNaseH_sf"/>
</dbReference>
<evidence type="ECO:0000256" key="8">
    <source>
        <dbReference type="ARBA" id="ARBA00022490"/>
    </source>
</evidence>
<dbReference type="SUPFAM" id="SSF53098">
    <property type="entry name" value="Ribonuclease H-like"/>
    <property type="match status" value="1"/>
</dbReference>
<dbReference type="PIRSF" id="PIRSF037748">
    <property type="entry name" value="RnhC"/>
    <property type="match status" value="1"/>
</dbReference>
<evidence type="ECO:0000256" key="7">
    <source>
        <dbReference type="ARBA" id="ARBA00021407"/>
    </source>
</evidence>
<dbReference type="Pfam" id="PF01351">
    <property type="entry name" value="RNase_HII"/>
    <property type="match status" value="1"/>
</dbReference>
<comment type="subcellular location">
    <subcellularLocation>
        <location evidence="4 14">Cytoplasm</location>
    </subcellularLocation>
</comment>
<keyword evidence="11 14" id="KW-0255">Endonuclease</keyword>
<dbReference type="PANTHER" id="PTHR10954:SF23">
    <property type="entry name" value="RIBONUCLEASE"/>
    <property type="match status" value="1"/>
</dbReference>
<dbReference type="InterPro" id="IPR012295">
    <property type="entry name" value="TBP_dom_sf"/>
</dbReference>
<proteinExistence type="inferred from homology"/>
<evidence type="ECO:0000256" key="5">
    <source>
        <dbReference type="ARBA" id="ARBA00008378"/>
    </source>
</evidence>
<evidence type="ECO:0000256" key="1">
    <source>
        <dbReference type="ARBA" id="ARBA00000077"/>
    </source>
</evidence>
<reference evidence="17 18" key="1">
    <citation type="journal article" date="2021" name="Sci. Rep.">
        <title>The distribution of antibiotic resistance genes in chicken gut microbiota commensals.</title>
        <authorList>
            <person name="Juricova H."/>
            <person name="Matiasovicova J."/>
            <person name="Kubasova T."/>
            <person name="Cejkova D."/>
            <person name="Rychlik I."/>
        </authorList>
    </citation>
    <scope>NUCLEOTIDE SEQUENCE [LARGE SCALE GENOMIC DNA]</scope>
    <source>
        <strain evidence="17 18">An810</strain>
    </source>
</reference>
<evidence type="ECO:0000256" key="13">
    <source>
        <dbReference type="ARBA" id="ARBA00022842"/>
    </source>
</evidence>
<comment type="similarity">
    <text evidence="5 14">Belongs to the RNase HII family. RnhC subfamily.</text>
</comment>